<dbReference type="PANTHER" id="PTHR45947">
    <property type="entry name" value="SULFOQUINOVOSYL TRANSFERASE SQD2"/>
    <property type="match status" value="1"/>
</dbReference>
<keyword evidence="3" id="KW-1185">Reference proteome</keyword>
<dbReference type="Proteomes" id="UP000217784">
    <property type="component" value="Unassembled WGS sequence"/>
</dbReference>
<dbReference type="InterPro" id="IPR001296">
    <property type="entry name" value="Glyco_trans_1"/>
</dbReference>
<dbReference type="EMBL" id="LMVM01000033">
    <property type="protein sequence ID" value="PAV03901.1"/>
    <property type="molecule type" value="Genomic_DNA"/>
</dbReference>
<protein>
    <recommendedName>
        <fullName evidence="1">Glycosyl transferase family 1 domain-containing protein</fullName>
    </recommendedName>
</protein>
<accession>A0A2A2H391</accession>
<dbReference type="GO" id="GO:0016757">
    <property type="term" value="F:glycosyltransferase activity"/>
    <property type="evidence" value="ECO:0007669"/>
    <property type="project" value="InterPro"/>
</dbReference>
<dbReference type="OrthoDB" id="132546at2157"/>
<dbReference type="RefSeq" id="WP_069584131.1">
    <property type="nucleotide sequence ID" value="NZ_LMVM01000033.1"/>
</dbReference>
<evidence type="ECO:0000259" key="1">
    <source>
        <dbReference type="Pfam" id="PF00534"/>
    </source>
</evidence>
<evidence type="ECO:0000313" key="3">
    <source>
        <dbReference type="Proteomes" id="UP000217784"/>
    </source>
</evidence>
<dbReference type="PANTHER" id="PTHR45947:SF3">
    <property type="entry name" value="SULFOQUINOVOSYL TRANSFERASE SQD2"/>
    <property type="match status" value="1"/>
</dbReference>
<name>A0A2A2H391_METBR</name>
<dbReference type="InterPro" id="IPR050194">
    <property type="entry name" value="Glycosyltransferase_grp1"/>
</dbReference>
<dbReference type="Pfam" id="PF00534">
    <property type="entry name" value="Glycos_transf_1"/>
    <property type="match status" value="1"/>
</dbReference>
<sequence length="381" mass="43335">MSFNTCIITSALPPNIKGVQILVDNFIEIMEPISDTIYLIAGNYHDDISEHKFNLINLKMDDKKQTIIFRIPKFIFIQLKMGYMLLKIRKKIDFTVFFISTPFIIPLLTSKLLNKRIIMIATGSSSKGARQHYKSSILGMGLIIPEILKLLERINYYFSDRIVVLSKGLMHDLDLTKYQDKIDYACATFVDTNHFCVKTDLQNRDIIIGFIGRLTETKGIMQFVQSIKLLSKNGDLSFFIGGDGHLRDKIMKELLKDDLKHSVTFKGWISHDDLPEYLNLLKLIVVPSYTEAFPAIGLEAMACGTPVLINSVGGVPDIIKDGENGFIMENNSPESIAANVQRILNRTDLENIAKNARKSLENDFSYENIIEKYEKVVKNCY</sequence>
<gene>
    <name evidence="2" type="ORF">ASJ80_02455</name>
</gene>
<dbReference type="AlphaFoldDB" id="A0A2A2H391"/>
<evidence type="ECO:0000313" key="2">
    <source>
        <dbReference type="EMBL" id="PAV03901.1"/>
    </source>
</evidence>
<organism evidence="2 3">
    <name type="scientific">Methanobacterium bryantii</name>
    <dbReference type="NCBI Taxonomy" id="2161"/>
    <lineage>
        <taxon>Archaea</taxon>
        <taxon>Methanobacteriati</taxon>
        <taxon>Methanobacteriota</taxon>
        <taxon>Methanomada group</taxon>
        <taxon>Methanobacteria</taxon>
        <taxon>Methanobacteriales</taxon>
        <taxon>Methanobacteriaceae</taxon>
        <taxon>Methanobacterium</taxon>
    </lineage>
</organism>
<dbReference type="Gene3D" id="3.40.50.2000">
    <property type="entry name" value="Glycogen Phosphorylase B"/>
    <property type="match status" value="2"/>
</dbReference>
<reference evidence="2 3" key="1">
    <citation type="journal article" date="2017" name="BMC Genomics">
        <title>Genomic analysis of methanogenic archaea reveals a shift towards energy conservation.</title>
        <authorList>
            <person name="Gilmore S.P."/>
            <person name="Henske J.K."/>
            <person name="Sexton J.A."/>
            <person name="Solomon K.V."/>
            <person name="Seppala S."/>
            <person name="Yoo J.I."/>
            <person name="Huyett L.M."/>
            <person name="Pressman A."/>
            <person name="Cogan J.Z."/>
            <person name="Kivenson V."/>
            <person name="Peng X."/>
            <person name="Tan Y."/>
            <person name="Valentine D.L."/>
            <person name="O'Malley M.A."/>
        </authorList>
    </citation>
    <scope>NUCLEOTIDE SEQUENCE [LARGE SCALE GENOMIC DNA]</scope>
    <source>
        <strain evidence="2 3">M.o.H.</strain>
    </source>
</reference>
<dbReference type="CDD" id="cd03801">
    <property type="entry name" value="GT4_PimA-like"/>
    <property type="match status" value="1"/>
</dbReference>
<dbReference type="SUPFAM" id="SSF53756">
    <property type="entry name" value="UDP-Glycosyltransferase/glycogen phosphorylase"/>
    <property type="match status" value="1"/>
</dbReference>
<comment type="caution">
    <text evidence="2">The sequence shown here is derived from an EMBL/GenBank/DDBJ whole genome shotgun (WGS) entry which is preliminary data.</text>
</comment>
<feature type="domain" description="Glycosyl transferase family 1" evidence="1">
    <location>
        <begin position="199"/>
        <end position="358"/>
    </location>
</feature>
<proteinExistence type="predicted"/>